<name>A0A6H9SR82_9BURK</name>
<protein>
    <submittedName>
        <fullName evidence="1">Uncharacterized protein</fullName>
    </submittedName>
</protein>
<accession>A0A6H9SR82</accession>
<gene>
    <name evidence="2" type="ORF">BLA24064_06246</name>
    <name evidence="1" type="ORF">F7R21_31500</name>
</gene>
<dbReference type="Proteomes" id="UP000430232">
    <property type="component" value="Unassembled WGS sequence"/>
</dbReference>
<reference evidence="2 4" key="2">
    <citation type="submission" date="2019-09" db="EMBL/GenBank/DDBJ databases">
        <authorList>
            <person name="Depoorter E."/>
        </authorList>
    </citation>
    <scope>NUCLEOTIDE SEQUENCE [LARGE SCALE GENOMIC DNA]</scope>
    <source>
        <strain evidence="2">LMG 24064</strain>
    </source>
</reference>
<dbReference type="Proteomes" id="UP000494222">
    <property type="component" value="Unassembled WGS sequence"/>
</dbReference>
<evidence type="ECO:0000313" key="3">
    <source>
        <dbReference type="Proteomes" id="UP000430232"/>
    </source>
</evidence>
<keyword evidence="3" id="KW-1185">Reference proteome</keyword>
<dbReference type="EMBL" id="VZOJ01000160">
    <property type="protein sequence ID" value="KAB0631524.1"/>
    <property type="molecule type" value="Genomic_DNA"/>
</dbReference>
<evidence type="ECO:0000313" key="2">
    <source>
        <dbReference type="EMBL" id="VWC29255.1"/>
    </source>
</evidence>
<proteinExistence type="predicted"/>
<evidence type="ECO:0000313" key="4">
    <source>
        <dbReference type="Proteomes" id="UP000494222"/>
    </source>
</evidence>
<dbReference type="AlphaFoldDB" id="A0A6H9SR82"/>
<organism evidence="1 3">
    <name type="scientific">Burkholderia latens</name>
    <dbReference type="NCBI Taxonomy" id="488446"/>
    <lineage>
        <taxon>Bacteria</taxon>
        <taxon>Pseudomonadati</taxon>
        <taxon>Pseudomonadota</taxon>
        <taxon>Betaproteobacteria</taxon>
        <taxon>Burkholderiales</taxon>
        <taxon>Burkholderiaceae</taxon>
        <taxon>Burkholderia</taxon>
        <taxon>Burkholderia cepacia complex</taxon>
    </lineage>
</organism>
<evidence type="ECO:0000313" key="1">
    <source>
        <dbReference type="EMBL" id="KAB0631524.1"/>
    </source>
</evidence>
<reference evidence="1 3" key="1">
    <citation type="submission" date="2019-09" db="EMBL/GenBank/DDBJ databases">
        <title>Draft genome sequences of 48 bacterial type strains from the CCUG.</title>
        <authorList>
            <person name="Tunovic T."/>
            <person name="Pineiro-Iglesias B."/>
            <person name="Unosson C."/>
            <person name="Inganas E."/>
            <person name="Ohlen M."/>
            <person name="Cardew S."/>
            <person name="Jensie-Markopoulos S."/>
            <person name="Salva-Serra F."/>
            <person name="Jaen-Luchoro D."/>
            <person name="Karlsson R."/>
            <person name="Svensson-Stadler L."/>
            <person name="Chun J."/>
            <person name="Moore E."/>
        </authorList>
    </citation>
    <scope>NUCLEOTIDE SEQUENCE [LARGE SCALE GENOMIC DNA]</scope>
    <source>
        <strain evidence="1 3">CCUG 54555</strain>
    </source>
</reference>
<sequence length="192" mass="17410">MTASTGVGAADTGGNVDTGGVEDAGAVSDVVDAGDVGGEAKVLVVAAGVVPKVAGEAVPVVFVDANALKDGGKAVTVAGAAAVAACAAPVDVAGVPIGEAADARFDGAVDGVSSALDVAVKAVPDCADVAAVARDSGVFGALGARCDSDALKVVAAAAGAAAVAMAAGCVAVGLEAPVANVAAATDGAGAAA</sequence>
<dbReference type="EMBL" id="CABVPL010000088">
    <property type="protein sequence ID" value="VWC29255.1"/>
    <property type="molecule type" value="Genomic_DNA"/>
</dbReference>